<evidence type="ECO:0000313" key="3">
    <source>
        <dbReference type="Proteomes" id="UP000216004"/>
    </source>
</evidence>
<comment type="caution">
    <text evidence="2">The sequence shown here is derived from an EMBL/GenBank/DDBJ whole genome shotgun (WGS) entry which is preliminary data.</text>
</comment>
<dbReference type="Proteomes" id="UP000216004">
    <property type="component" value="Unassembled WGS sequence"/>
</dbReference>
<name>A0A261ESI1_9BIFI</name>
<keyword evidence="3" id="KW-1185">Reference proteome</keyword>
<protein>
    <submittedName>
        <fullName evidence="2">Uncharacterized protein</fullName>
    </submittedName>
</protein>
<reference evidence="2 3" key="1">
    <citation type="journal article" date="2017" name="BMC Genomics">
        <title>Comparative genomic and phylogenomic analyses of the Bifidobacteriaceae family.</title>
        <authorList>
            <person name="Lugli G.A."/>
            <person name="Milani C."/>
            <person name="Turroni F."/>
            <person name="Duranti S."/>
            <person name="Mancabelli L."/>
            <person name="Mangifesta M."/>
            <person name="Ferrario C."/>
            <person name="Modesto M."/>
            <person name="Mattarelli P."/>
            <person name="Jiri K."/>
            <person name="van Sinderen D."/>
            <person name="Ventura M."/>
        </authorList>
    </citation>
    <scope>NUCLEOTIDE SEQUENCE [LARGE SCALE GENOMIC DNA]</scope>
    <source>
        <strain evidence="2 3">DSM 22924</strain>
    </source>
</reference>
<dbReference type="RefSeq" id="WP_148140032.1">
    <property type="nucleotide sequence ID" value="NZ_MWWS01000004.1"/>
</dbReference>
<dbReference type="OrthoDB" id="4326943at2"/>
<feature type="region of interest" description="Disordered" evidence="1">
    <location>
        <begin position="1"/>
        <end position="43"/>
    </location>
</feature>
<proteinExistence type="predicted"/>
<evidence type="ECO:0000313" key="2">
    <source>
        <dbReference type="EMBL" id="OZG49819.1"/>
    </source>
</evidence>
<gene>
    <name evidence="2" type="ORF">BOCO_0336</name>
</gene>
<organism evidence="2 3">
    <name type="scientific">Bombiscardovia coagulans</name>
    <dbReference type="NCBI Taxonomy" id="686666"/>
    <lineage>
        <taxon>Bacteria</taxon>
        <taxon>Bacillati</taxon>
        <taxon>Actinomycetota</taxon>
        <taxon>Actinomycetes</taxon>
        <taxon>Bifidobacteriales</taxon>
        <taxon>Bifidobacteriaceae</taxon>
        <taxon>Bombiscardovia</taxon>
    </lineage>
</organism>
<dbReference type="EMBL" id="MWWS01000004">
    <property type="protein sequence ID" value="OZG49819.1"/>
    <property type="molecule type" value="Genomic_DNA"/>
</dbReference>
<evidence type="ECO:0000256" key="1">
    <source>
        <dbReference type="SAM" id="MobiDB-lite"/>
    </source>
</evidence>
<dbReference type="AlphaFoldDB" id="A0A261ESI1"/>
<sequence>MGERSDTTDTASLDDSGEGAEEQGEKTDEQRRAQEQRKEDEKIKRLELENESLRQQNNLRTILGYVLEHYRTAGLDERKQAMLKLDSAHGIE</sequence>
<accession>A0A261ESI1</accession>
<feature type="compositionally biased region" description="Basic and acidic residues" evidence="1">
    <location>
        <begin position="23"/>
        <end position="43"/>
    </location>
</feature>